<evidence type="ECO:0000256" key="1">
    <source>
        <dbReference type="SAM" id="MobiDB-lite"/>
    </source>
</evidence>
<gene>
    <name evidence="2" type="ORF">BV87_09225</name>
</gene>
<sequence>MLTDLHDAFAELLQQGRRWSPPLAPNDWPVFFVDGYSLHDNDDNAADAAYQAIFVHHTSHDDAPRLAFPQMWIVGTPLEVTEGITALQVVDRPQGNLPWSATMFSRPHGGSWDCMSDAGQEFAGALVWHALRRINRHQRVETDSPARDRINAGRQRSNSPLPLVPPFITLGGLISDRSAASTEAGAPKAAHDRRGHLRTYKATGKQIWVKDCAIHGGASEPRNYKV</sequence>
<accession>A0A0J9CYR8</accession>
<dbReference type="Proteomes" id="UP000037029">
    <property type="component" value="Chromosome"/>
</dbReference>
<organism evidence="2 3">
    <name type="scientific">Sphingobium yanoikuyae</name>
    <name type="common">Sphingomonas yanoikuyae</name>
    <dbReference type="NCBI Taxonomy" id="13690"/>
    <lineage>
        <taxon>Bacteria</taxon>
        <taxon>Pseudomonadati</taxon>
        <taxon>Pseudomonadota</taxon>
        <taxon>Alphaproteobacteria</taxon>
        <taxon>Sphingomonadales</taxon>
        <taxon>Sphingomonadaceae</taxon>
        <taxon>Sphingobium</taxon>
    </lineage>
</organism>
<name>A0A0J9CYR8_SPHYA</name>
<dbReference type="RefSeq" id="WP_048938305.1">
    <property type="nucleotide sequence ID" value="NZ_CP020925.1"/>
</dbReference>
<dbReference type="EMBL" id="CP020925">
    <property type="protein sequence ID" value="ATP18553.1"/>
    <property type="molecule type" value="Genomic_DNA"/>
</dbReference>
<feature type="region of interest" description="Disordered" evidence="1">
    <location>
        <begin position="139"/>
        <end position="161"/>
    </location>
</feature>
<evidence type="ECO:0000313" key="3">
    <source>
        <dbReference type="Proteomes" id="UP000037029"/>
    </source>
</evidence>
<dbReference type="AlphaFoldDB" id="A0A0J9CYR8"/>
<reference evidence="2 3" key="1">
    <citation type="submission" date="2017-04" db="EMBL/GenBank/DDBJ databases">
        <title>Characterization, genome and methylation analysis of a phthalic acid esters degrading strain Sphingobium yanoikuyae SHJ.</title>
        <authorList>
            <person name="Feng L."/>
        </authorList>
    </citation>
    <scope>NUCLEOTIDE SEQUENCE [LARGE SCALE GENOMIC DNA]</scope>
    <source>
        <strain evidence="2 3">SHJ</strain>
    </source>
</reference>
<evidence type="ECO:0000313" key="2">
    <source>
        <dbReference type="EMBL" id="ATP18553.1"/>
    </source>
</evidence>
<proteinExistence type="predicted"/>
<feature type="compositionally biased region" description="Basic and acidic residues" evidence="1">
    <location>
        <begin position="139"/>
        <end position="151"/>
    </location>
</feature>
<protein>
    <submittedName>
        <fullName evidence="2">Uncharacterized protein</fullName>
    </submittedName>
</protein>